<dbReference type="Gene3D" id="3.40.50.720">
    <property type="entry name" value="NAD(P)-binding Rossmann-like Domain"/>
    <property type="match status" value="1"/>
</dbReference>
<feature type="region of interest" description="Disordered" evidence="3">
    <location>
        <begin position="1"/>
        <end position="22"/>
    </location>
</feature>
<evidence type="ECO:0000256" key="1">
    <source>
        <dbReference type="ARBA" id="ARBA00006484"/>
    </source>
</evidence>
<dbReference type="InterPro" id="IPR002347">
    <property type="entry name" value="SDR_fam"/>
</dbReference>
<name>A0ABW1RW31_9LACO</name>
<dbReference type="Pfam" id="PF00106">
    <property type="entry name" value="adh_short"/>
    <property type="match status" value="1"/>
</dbReference>
<dbReference type="PANTHER" id="PTHR48107:SF16">
    <property type="entry name" value="NADPH-DEPENDENT ALDEHYDE REDUCTASE 1, CHLOROPLASTIC"/>
    <property type="match status" value="1"/>
</dbReference>
<protein>
    <submittedName>
        <fullName evidence="4">SDR family NAD(P)-dependent oxidoreductase</fullName>
    </submittedName>
</protein>
<dbReference type="EMBL" id="JBHSSG010000019">
    <property type="protein sequence ID" value="MFC6179611.1"/>
    <property type="molecule type" value="Genomic_DNA"/>
</dbReference>
<sequence>MPHEHGPKSQGPKKGYLQKDEDAYLSEQPKLEAYGYAPGQSLKDKVAVITGGDSGIGAATAILFAKEGAQVVLVYYESDADADRTAKRISEVGKEPLAFATDIGSEDAVVELADKITEKFPKVDILVNNAGEQHVHEHL</sequence>
<evidence type="ECO:0000313" key="5">
    <source>
        <dbReference type="Proteomes" id="UP001596158"/>
    </source>
</evidence>
<dbReference type="SUPFAM" id="SSF51735">
    <property type="entry name" value="NAD(P)-binding Rossmann-fold domains"/>
    <property type="match status" value="1"/>
</dbReference>
<dbReference type="Proteomes" id="UP001596158">
    <property type="component" value="Unassembled WGS sequence"/>
</dbReference>
<dbReference type="InterPro" id="IPR036291">
    <property type="entry name" value="NAD(P)-bd_dom_sf"/>
</dbReference>
<comment type="similarity">
    <text evidence="1">Belongs to the short-chain dehydrogenases/reductases (SDR) family.</text>
</comment>
<dbReference type="PRINTS" id="PR00081">
    <property type="entry name" value="GDHRDH"/>
</dbReference>
<dbReference type="RefSeq" id="WP_254003866.1">
    <property type="nucleotide sequence ID" value="NZ_BJDT01000012.1"/>
</dbReference>
<keyword evidence="2" id="KW-0560">Oxidoreductase</keyword>
<evidence type="ECO:0000256" key="2">
    <source>
        <dbReference type="ARBA" id="ARBA00023002"/>
    </source>
</evidence>
<dbReference type="PANTHER" id="PTHR48107">
    <property type="entry name" value="NADPH-DEPENDENT ALDEHYDE REDUCTASE-LIKE PROTEIN, CHLOROPLASTIC-RELATED"/>
    <property type="match status" value="1"/>
</dbReference>
<keyword evidence="5" id="KW-1185">Reference proteome</keyword>
<evidence type="ECO:0000256" key="3">
    <source>
        <dbReference type="SAM" id="MobiDB-lite"/>
    </source>
</evidence>
<proteinExistence type="inferred from homology"/>
<evidence type="ECO:0000313" key="4">
    <source>
        <dbReference type="EMBL" id="MFC6179611.1"/>
    </source>
</evidence>
<gene>
    <name evidence="4" type="ORF">ACFQGR_09560</name>
</gene>
<accession>A0ABW1RW31</accession>
<comment type="caution">
    <text evidence="4">The sequence shown here is derived from an EMBL/GenBank/DDBJ whole genome shotgun (WGS) entry which is preliminary data.</text>
</comment>
<reference evidence="5" key="1">
    <citation type="journal article" date="2019" name="Int. J. Syst. Evol. Microbiol.">
        <title>The Global Catalogue of Microorganisms (GCM) 10K type strain sequencing project: providing services to taxonomists for standard genome sequencing and annotation.</title>
        <authorList>
            <consortium name="The Broad Institute Genomics Platform"/>
            <consortium name="The Broad Institute Genome Sequencing Center for Infectious Disease"/>
            <person name="Wu L."/>
            <person name="Ma J."/>
        </authorList>
    </citation>
    <scope>NUCLEOTIDE SEQUENCE [LARGE SCALE GENOMIC DNA]</scope>
    <source>
        <strain evidence="5">CCM 8924</strain>
    </source>
</reference>
<organism evidence="4 5">
    <name type="scientific">Weissella sagaensis</name>
    <dbReference type="NCBI Taxonomy" id="2559928"/>
    <lineage>
        <taxon>Bacteria</taxon>
        <taxon>Bacillati</taxon>
        <taxon>Bacillota</taxon>
        <taxon>Bacilli</taxon>
        <taxon>Lactobacillales</taxon>
        <taxon>Lactobacillaceae</taxon>
        <taxon>Weissella</taxon>
    </lineage>
</organism>